<dbReference type="PANTHER" id="PTHR35008">
    <property type="entry name" value="BLL4482 PROTEIN-RELATED"/>
    <property type="match status" value="1"/>
</dbReference>
<evidence type="ECO:0000313" key="8">
    <source>
        <dbReference type="Proteomes" id="UP001055102"/>
    </source>
</evidence>
<proteinExistence type="predicted"/>
<dbReference type="SUPFAM" id="SSF46626">
    <property type="entry name" value="Cytochrome c"/>
    <property type="match status" value="2"/>
</dbReference>
<feature type="region of interest" description="Disordered" evidence="5">
    <location>
        <begin position="277"/>
        <end position="299"/>
    </location>
</feature>
<keyword evidence="2 4" id="KW-0479">Metal-binding</keyword>
<dbReference type="Gene3D" id="1.10.760.10">
    <property type="entry name" value="Cytochrome c-like domain"/>
    <property type="match status" value="2"/>
</dbReference>
<dbReference type="PROSITE" id="PS51007">
    <property type="entry name" value="CYTC"/>
    <property type="match status" value="1"/>
</dbReference>
<protein>
    <submittedName>
        <fullName evidence="7">Thiosulfate dehydrogenase</fullName>
    </submittedName>
</protein>
<reference evidence="7" key="2">
    <citation type="submission" date="2021-08" db="EMBL/GenBank/DDBJ databases">
        <authorList>
            <person name="Tani A."/>
            <person name="Ola A."/>
            <person name="Ogura Y."/>
            <person name="Katsura K."/>
            <person name="Hayashi T."/>
        </authorList>
    </citation>
    <scope>NUCLEOTIDE SEQUENCE</scope>
    <source>
        <strain evidence="7">LMG 23639</strain>
    </source>
</reference>
<feature type="region of interest" description="Disordered" evidence="5">
    <location>
        <begin position="30"/>
        <end position="66"/>
    </location>
</feature>
<evidence type="ECO:0000256" key="1">
    <source>
        <dbReference type="ARBA" id="ARBA00022617"/>
    </source>
</evidence>
<feature type="compositionally biased region" description="Basic and acidic residues" evidence="5">
    <location>
        <begin position="277"/>
        <end position="298"/>
    </location>
</feature>
<evidence type="ECO:0000256" key="4">
    <source>
        <dbReference type="PROSITE-ProRule" id="PRU00433"/>
    </source>
</evidence>
<evidence type="ECO:0000313" key="7">
    <source>
        <dbReference type="EMBL" id="GJE05303.1"/>
    </source>
</evidence>
<organism evidence="7 8">
    <name type="scientific">Methylobacterium jeotgali</name>
    <dbReference type="NCBI Taxonomy" id="381630"/>
    <lineage>
        <taxon>Bacteria</taxon>
        <taxon>Pseudomonadati</taxon>
        <taxon>Pseudomonadota</taxon>
        <taxon>Alphaproteobacteria</taxon>
        <taxon>Hyphomicrobiales</taxon>
        <taxon>Methylobacteriaceae</taxon>
        <taxon>Methylobacterium</taxon>
    </lineage>
</organism>
<dbReference type="EMBL" id="BPQR01000010">
    <property type="protein sequence ID" value="GJE05303.1"/>
    <property type="molecule type" value="Genomic_DNA"/>
</dbReference>
<dbReference type="InterPro" id="IPR051459">
    <property type="entry name" value="Cytochrome_c-type_DH"/>
</dbReference>
<evidence type="ECO:0000259" key="6">
    <source>
        <dbReference type="PROSITE" id="PS51007"/>
    </source>
</evidence>
<dbReference type="Pfam" id="PF13442">
    <property type="entry name" value="Cytochrome_CBB3"/>
    <property type="match status" value="1"/>
</dbReference>
<gene>
    <name evidence="7" type="primary">tsdA</name>
    <name evidence="7" type="ORF">AOPFMNJM_0601</name>
</gene>
<name>A0ABQ4STY3_9HYPH</name>
<reference evidence="7" key="1">
    <citation type="journal article" date="2021" name="Front. Microbiol.">
        <title>Comprehensive Comparative Genomics and Phenotyping of Methylobacterium Species.</title>
        <authorList>
            <person name="Alessa O."/>
            <person name="Ogura Y."/>
            <person name="Fujitani Y."/>
            <person name="Takami H."/>
            <person name="Hayashi T."/>
            <person name="Sahin N."/>
            <person name="Tani A."/>
        </authorList>
    </citation>
    <scope>NUCLEOTIDE SEQUENCE</scope>
    <source>
        <strain evidence="7">LMG 23639</strain>
    </source>
</reference>
<dbReference type="InterPro" id="IPR036909">
    <property type="entry name" value="Cyt_c-like_dom_sf"/>
</dbReference>
<evidence type="ECO:0000256" key="5">
    <source>
        <dbReference type="SAM" id="MobiDB-lite"/>
    </source>
</evidence>
<accession>A0ABQ4STY3</accession>
<comment type="caution">
    <text evidence="7">The sequence shown here is derived from an EMBL/GenBank/DDBJ whole genome shotgun (WGS) entry which is preliminary data.</text>
</comment>
<dbReference type="Proteomes" id="UP001055102">
    <property type="component" value="Unassembled WGS sequence"/>
</dbReference>
<sequence>MSTDVSRRWTRTVGAASLGLIVLVGQGFPKAEGTGGGRAEQTRRPDPAGNAAGHVQPPPESAIPDGPFGTMVRMGSDIFQDTGRHASGFVGNDLRCSNCHLDGGRLPGSAPLWAAYENYPAYRSKNRHVNTFAERLQGCFRYSMNGKAPQLGDPVLVALESYAFFLARGARTGVSPPGRGYPKLAQPVSLDIARGRDVYAAKCALCHGASGEGQATADGYTVFPPLWGARSYNWGAGMSSVANAAGFIKANMPLGQGNTLSDEEAWSVAAFIDSRERPQDPRFEGSVDETRKAHHDDPLDFYGQTVDGVLLGQNAPPSGTVPP</sequence>
<keyword evidence="3 4" id="KW-0408">Iron</keyword>
<keyword evidence="8" id="KW-1185">Reference proteome</keyword>
<dbReference type="InterPro" id="IPR009056">
    <property type="entry name" value="Cyt_c-like_dom"/>
</dbReference>
<dbReference type="PANTHER" id="PTHR35008:SF9">
    <property type="entry name" value="CYTOCHROME C DOMAIN-CONTAINING PROTEIN"/>
    <property type="match status" value="1"/>
</dbReference>
<evidence type="ECO:0000256" key="3">
    <source>
        <dbReference type="ARBA" id="ARBA00023004"/>
    </source>
</evidence>
<keyword evidence="1 4" id="KW-0349">Heme</keyword>
<evidence type="ECO:0000256" key="2">
    <source>
        <dbReference type="ARBA" id="ARBA00022723"/>
    </source>
</evidence>
<feature type="domain" description="Cytochrome c" evidence="6">
    <location>
        <begin position="190"/>
        <end position="276"/>
    </location>
</feature>